<evidence type="ECO:0000313" key="1">
    <source>
        <dbReference type="EMBL" id="MDH6284053.1"/>
    </source>
</evidence>
<organism evidence="1 2">
    <name type="scientific">Prescottella agglutinans</name>
    <dbReference type="NCBI Taxonomy" id="1644129"/>
    <lineage>
        <taxon>Bacteria</taxon>
        <taxon>Bacillati</taxon>
        <taxon>Actinomycetota</taxon>
        <taxon>Actinomycetes</taxon>
        <taxon>Mycobacteriales</taxon>
        <taxon>Nocardiaceae</taxon>
        <taxon>Prescottella</taxon>
    </lineage>
</organism>
<protein>
    <submittedName>
        <fullName evidence="1">Uncharacterized protein</fullName>
    </submittedName>
</protein>
<accession>A0ABT6MIA6</accession>
<sequence>MTTTELVHDEREVLFTVTDAPVMEDDCGLPFVPAKIRVRFLRGEMGSVCVTGPAVRKNGTVGVATRYRFCTDSSAPKGSLAAGTPDWVRSAVREATGTPA</sequence>
<dbReference type="Proteomes" id="UP001160334">
    <property type="component" value="Unassembled WGS sequence"/>
</dbReference>
<evidence type="ECO:0000313" key="2">
    <source>
        <dbReference type="Proteomes" id="UP001160334"/>
    </source>
</evidence>
<keyword evidence="2" id="KW-1185">Reference proteome</keyword>
<reference evidence="1 2" key="1">
    <citation type="submission" date="2023-04" db="EMBL/GenBank/DDBJ databases">
        <title>Forest soil microbial communities from Buena Vista Peninsula, Colon Province, Panama.</title>
        <authorList>
            <person name="Bouskill N."/>
        </authorList>
    </citation>
    <scope>NUCLEOTIDE SEQUENCE [LARGE SCALE GENOMIC DNA]</scope>
    <source>
        <strain evidence="1 2">CFH S0262</strain>
    </source>
</reference>
<comment type="caution">
    <text evidence="1">The sequence shown here is derived from an EMBL/GenBank/DDBJ whole genome shotgun (WGS) entry which is preliminary data.</text>
</comment>
<proteinExistence type="predicted"/>
<dbReference type="RefSeq" id="WP_280763300.1">
    <property type="nucleotide sequence ID" value="NZ_JARXVC010000017.1"/>
</dbReference>
<name>A0ABT6MIA6_9NOCA</name>
<dbReference type="EMBL" id="JARXVC010000017">
    <property type="protein sequence ID" value="MDH6284053.1"/>
    <property type="molecule type" value="Genomic_DNA"/>
</dbReference>
<gene>
    <name evidence="1" type="ORF">M2280_005304</name>
</gene>